<proteinExistence type="predicted"/>
<dbReference type="InterPro" id="IPR011009">
    <property type="entry name" value="Kinase-like_dom_sf"/>
</dbReference>
<feature type="compositionally biased region" description="Low complexity" evidence="7">
    <location>
        <begin position="498"/>
        <end position="507"/>
    </location>
</feature>
<dbReference type="PROSITE" id="PS50011">
    <property type="entry name" value="PROTEIN_KINASE_DOM"/>
    <property type="match status" value="1"/>
</dbReference>
<keyword evidence="8" id="KW-0472">Membrane</keyword>
<dbReference type="InterPro" id="IPR000719">
    <property type="entry name" value="Prot_kinase_dom"/>
</dbReference>
<evidence type="ECO:0000259" key="9">
    <source>
        <dbReference type="PROSITE" id="PS50011"/>
    </source>
</evidence>
<keyword evidence="4 6" id="KW-0067">ATP-binding</keyword>
<dbReference type="InterPro" id="IPR017441">
    <property type="entry name" value="Protein_kinase_ATP_BS"/>
</dbReference>
<reference evidence="10 11" key="1">
    <citation type="journal article" date="2023" name="Nucleic Acids Res.">
        <title>The hologenome of Daphnia magna reveals possible DNA methylation and microbiome-mediated evolution of the host genome.</title>
        <authorList>
            <person name="Chaturvedi A."/>
            <person name="Li X."/>
            <person name="Dhandapani V."/>
            <person name="Marshall H."/>
            <person name="Kissane S."/>
            <person name="Cuenca-Cambronero M."/>
            <person name="Asole G."/>
            <person name="Calvet F."/>
            <person name="Ruiz-Romero M."/>
            <person name="Marangio P."/>
            <person name="Guigo R."/>
            <person name="Rago D."/>
            <person name="Mirbahai L."/>
            <person name="Eastwood N."/>
            <person name="Colbourne J.K."/>
            <person name="Zhou J."/>
            <person name="Mallon E."/>
            <person name="Orsini L."/>
        </authorList>
    </citation>
    <scope>NUCLEOTIDE SEQUENCE [LARGE SCALE GENOMIC DNA]</scope>
    <source>
        <strain evidence="10">LRV0_1</strain>
    </source>
</reference>
<keyword evidence="8" id="KW-1133">Transmembrane helix</keyword>
<dbReference type="Proteomes" id="UP001234178">
    <property type="component" value="Unassembled WGS sequence"/>
</dbReference>
<keyword evidence="8" id="KW-0812">Transmembrane</keyword>
<evidence type="ECO:0000313" key="11">
    <source>
        <dbReference type="Proteomes" id="UP001234178"/>
    </source>
</evidence>
<keyword evidence="2 6" id="KW-0547">Nucleotide-binding</keyword>
<evidence type="ECO:0000256" key="4">
    <source>
        <dbReference type="ARBA" id="ARBA00022840"/>
    </source>
</evidence>
<evidence type="ECO:0000256" key="8">
    <source>
        <dbReference type="SAM" id="Phobius"/>
    </source>
</evidence>
<evidence type="ECO:0000256" key="1">
    <source>
        <dbReference type="ARBA" id="ARBA00022679"/>
    </source>
</evidence>
<accession>A0ABR0B9D8</accession>
<gene>
    <name evidence="10" type="ORF">OUZ56_032604</name>
</gene>
<evidence type="ECO:0000256" key="6">
    <source>
        <dbReference type="PROSITE-ProRule" id="PRU10141"/>
    </source>
</evidence>
<dbReference type="PANTHER" id="PTHR43289">
    <property type="entry name" value="MITOGEN-ACTIVATED PROTEIN KINASE KINASE KINASE 20-RELATED"/>
    <property type="match status" value="1"/>
</dbReference>
<evidence type="ECO:0000256" key="3">
    <source>
        <dbReference type="ARBA" id="ARBA00022777"/>
    </source>
</evidence>
<dbReference type="InterPro" id="IPR008266">
    <property type="entry name" value="Tyr_kinase_AS"/>
</dbReference>
<keyword evidence="3" id="KW-0418">Kinase</keyword>
<dbReference type="SUPFAM" id="SSF56112">
    <property type="entry name" value="Protein kinase-like (PK-like)"/>
    <property type="match status" value="1"/>
</dbReference>
<dbReference type="CDD" id="cd14014">
    <property type="entry name" value="STKc_PknB_like"/>
    <property type="match status" value="1"/>
</dbReference>
<dbReference type="PANTHER" id="PTHR43289:SF6">
    <property type="entry name" value="SERINE_THREONINE-PROTEIN KINASE NEKL-3"/>
    <property type="match status" value="1"/>
</dbReference>
<evidence type="ECO:0000313" key="10">
    <source>
        <dbReference type="EMBL" id="KAK4045196.1"/>
    </source>
</evidence>
<dbReference type="EC" id="2.7.11.34" evidence="5"/>
<dbReference type="PROSITE" id="PS00109">
    <property type="entry name" value="PROTEIN_KINASE_TYR"/>
    <property type="match status" value="1"/>
</dbReference>
<feature type="binding site" evidence="6">
    <location>
        <position position="47"/>
    </location>
    <ligand>
        <name>ATP</name>
        <dbReference type="ChEBI" id="CHEBI:30616"/>
    </ligand>
</feature>
<name>A0ABR0B9D8_9CRUS</name>
<feature type="domain" description="Protein kinase" evidence="9">
    <location>
        <begin position="15"/>
        <end position="290"/>
    </location>
</feature>
<keyword evidence="1" id="KW-0808">Transferase</keyword>
<feature type="non-terminal residue" evidence="10">
    <location>
        <position position="528"/>
    </location>
</feature>
<feature type="transmembrane region" description="Helical" evidence="8">
    <location>
        <begin position="401"/>
        <end position="421"/>
    </location>
</feature>
<comment type="caution">
    <text evidence="10">The sequence shown here is derived from an EMBL/GenBank/DDBJ whole genome shotgun (WGS) entry which is preliminary data.</text>
</comment>
<organism evidence="10 11">
    <name type="scientific">Daphnia magna</name>
    <dbReference type="NCBI Taxonomy" id="35525"/>
    <lineage>
        <taxon>Eukaryota</taxon>
        <taxon>Metazoa</taxon>
        <taxon>Ecdysozoa</taxon>
        <taxon>Arthropoda</taxon>
        <taxon>Crustacea</taxon>
        <taxon>Branchiopoda</taxon>
        <taxon>Diplostraca</taxon>
        <taxon>Cladocera</taxon>
        <taxon>Anomopoda</taxon>
        <taxon>Daphniidae</taxon>
        <taxon>Daphnia</taxon>
    </lineage>
</organism>
<dbReference type="EMBL" id="JAOYFB010000041">
    <property type="protein sequence ID" value="KAK4045196.1"/>
    <property type="molecule type" value="Genomic_DNA"/>
</dbReference>
<dbReference type="PROSITE" id="PS00107">
    <property type="entry name" value="PROTEIN_KINASE_ATP"/>
    <property type="match status" value="1"/>
</dbReference>
<evidence type="ECO:0000256" key="2">
    <source>
        <dbReference type="ARBA" id="ARBA00022741"/>
    </source>
</evidence>
<evidence type="ECO:0000256" key="5">
    <source>
        <dbReference type="ARBA" id="ARBA00039067"/>
    </source>
</evidence>
<feature type="compositionally biased region" description="Low complexity" evidence="7">
    <location>
        <begin position="453"/>
        <end position="474"/>
    </location>
</feature>
<dbReference type="Gene3D" id="1.10.510.10">
    <property type="entry name" value="Transferase(Phosphotransferase) domain 1"/>
    <property type="match status" value="1"/>
</dbReference>
<keyword evidence="11" id="KW-1185">Reference proteome</keyword>
<dbReference type="Gene3D" id="3.30.200.20">
    <property type="entry name" value="Phosphorylase Kinase, domain 1"/>
    <property type="match status" value="1"/>
</dbReference>
<feature type="region of interest" description="Disordered" evidence="7">
    <location>
        <begin position="453"/>
        <end position="528"/>
    </location>
</feature>
<protein>
    <recommendedName>
        <fullName evidence="5">NEK6-subfamily protein kinase</fullName>
        <ecNumber evidence="5">2.7.11.34</ecNumber>
    </recommendedName>
</protein>
<sequence>MEAAPANQETAIGKYHVFATLGRGGMADVFLSVARGPVGFNKLVVIKRLRAQLAEDPIFRDMFLDEARLAARLSHPNIVNTFEVGEHKNVFFIAMEYLEGQALNKVLREAIKQNLEIPPAYAARIVADALAGLAYAHELRDYDGAPLGIIHRDISPHNLFVTYDGHTKVVDFGIAKARSTSTSTEVGVLKGKVAYMAPEQAMGSALDARADLFAMGIVLWELIARQRLFPGDNAAATLHRLMSEPIPRVSSLVPSIPPALDDLIARALEKDPDRRFASATSMRQALESWMLQEAVAVRNDDVSSLLAMLFSSVRDDVKGKVRQYMSRFSVAASTQEVRALTQDSVKKLSQSGSGSLLRLGAASTGTGRVSVPPGSLGLPVTAPGASQILAPPPAPAQPRSLVLPIAVAGTFALAIAALLVFGLRRQEPAVRDVAPPAAASVVAPQAIPPNSSTLAPMTAATQAATVPPAPASVATDEHKVDSPPPATAGNSTVPKPLKTAATTAPVEATPPPKEEVGFVTLDTSPWTK</sequence>
<evidence type="ECO:0000256" key="7">
    <source>
        <dbReference type="SAM" id="MobiDB-lite"/>
    </source>
</evidence>
<dbReference type="Pfam" id="PF00069">
    <property type="entry name" value="Pkinase"/>
    <property type="match status" value="1"/>
</dbReference>